<keyword evidence="3" id="KW-1185">Reference proteome</keyword>
<comment type="caution">
    <text evidence="2">The sequence shown here is derived from an EMBL/GenBank/DDBJ whole genome shotgun (WGS) entry which is preliminary data.</text>
</comment>
<feature type="compositionally biased region" description="Low complexity" evidence="1">
    <location>
        <begin position="1"/>
        <end position="23"/>
    </location>
</feature>
<proteinExistence type="predicted"/>
<gene>
    <name evidence="2" type="ORF">GWK47_050729</name>
</gene>
<dbReference type="Proteomes" id="UP000770661">
    <property type="component" value="Unassembled WGS sequence"/>
</dbReference>
<evidence type="ECO:0000313" key="3">
    <source>
        <dbReference type="Proteomes" id="UP000770661"/>
    </source>
</evidence>
<protein>
    <submittedName>
        <fullName evidence="2">Uncharacterized protein</fullName>
    </submittedName>
</protein>
<sequence>MLSASSMILASSTSSDSSSSSTSPDMRKLSLREYYSSLSFSYLFRRQYRFISLALLSILSVKSLRAVVTAVDTATDIMLARLGRITAATSLAVLFELLLLSLPSILLDIFASSSSTFAFTNSSMSEPTVCAIIINCDTQRKLGLQHSTGSHAAHPSLYGARRRGSGHALVRTCRRPQGCSQIKQPYSCASSSSCKPFKSHKEGIDRVVGRFAMS</sequence>
<dbReference type="EMBL" id="JACEEZ010014705">
    <property type="protein sequence ID" value="KAG0719328.1"/>
    <property type="molecule type" value="Genomic_DNA"/>
</dbReference>
<reference evidence="2" key="1">
    <citation type="submission" date="2020-07" db="EMBL/GenBank/DDBJ databases">
        <title>The High-quality genome of the commercially important snow crab, Chionoecetes opilio.</title>
        <authorList>
            <person name="Jeong J.-H."/>
            <person name="Ryu S."/>
        </authorList>
    </citation>
    <scope>NUCLEOTIDE SEQUENCE</scope>
    <source>
        <strain evidence="2">MADBK_172401_WGS</strain>
        <tissue evidence="2">Digestive gland</tissue>
    </source>
</reference>
<accession>A0A8J5CDF2</accession>
<organism evidence="2 3">
    <name type="scientific">Chionoecetes opilio</name>
    <name type="common">Atlantic snow crab</name>
    <name type="synonym">Cancer opilio</name>
    <dbReference type="NCBI Taxonomy" id="41210"/>
    <lineage>
        <taxon>Eukaryota</taxon>
        <taxon>Metazoa</taxon>
        <taxon>Ecdysozoa</taxon>
        <taxon>Arthropoda</taxon>
        <taxon>Crustacea</taxon>
        <taxon>Multicrustacea</taxon>
        <taxon>Malacostraca</taxon>
        <taxon>Eumalacostraca</taxon>
        <taxon>Eucarida</taxon>
        <taxon>Decapoda</taxon>
        <taxon>Pleocyemata</taxon>
        <taxon>Brachyura</taxon>
        <taxon>Eubrachyura</taxon>
        <taxon>Majoidea</taxon>
        <taxon>Majidae</taxon>
        <taxon>Chionoecetes</taxon>
    </lineage>
</organism>
<feature type="region of interest" description="Disordered" evidence="1">
    <location>
        <begin position="1"/>
        <end position="24"/>
    </location>
</feature>
<evidence type="ECO:0000256" key="1">
    <source>
        <dbReference type="SAM" id="MobiDB-lite"/>
    </source>
</evidence>
<evidence type="ECO:0000313" key="2">
    <source>
        <dbReference type="EMBL" id="KAG0719328.1"/>
    </source>
</evidence>
<name>A0A8J5CDF2_CHIOP</name>
<dbReference type="AlphaFoldDB" id="A0A8J5CDF2"/>